<feature type="transmembrane region" description="Helical" evidence="1">
    <location>
        <begin position="61"/>
        <end position="84"/>
    </location>
</feature>
<evidence type="ECO:0000313" key="2">
    <source>
        <dbReference type="EMBL" id="TQS40403.1"/>
    </source>
</evidence>
<evidence type="ECO:0000256" key="1">
    <source>
        <dbReference type="SAM" id="Phobius"/>
    </source>
</evidence>
<keyword evidence="1" id="KW-1133">Transmembrane helix</keyword>
<comment type="caution">
    <text evidence="2">The sequence shown here is derived from an EMBL/GenBank/DDBJ whole genome shotgun (WGS) entry which is preliminary data.</text>
</comment>
<dbReference type="AlphaFoldDB" id="A0A545AGF9"/>
<gene>
    <name evidence="2" type="ORF">FL583_35325</name>
</gene>
<feature type="transmembrane region" description="Helical" evidence="1">
    <location>
        <begin position="91"/>
        <end position="115"/>
    </location>
</feature>
<evidence type="ECO:0000313" key="3">
    <source>
        <dbReference type="Proteomes" id="UP000317982"/>
    </source>
</evidence>
<accession>A0A545AGF9</accession>
<dbReference type="InParanoid" id="A0A545AGF9"/>
<dbReference type="Proteomes" id="UP000317982">
    <property type="component" value="Unassembled WGS sequence"/>
</dbReference>
<keyword evidence="1" id="KW-0812">Transmembrane</keyword>
<proteinExistence type="predicted"/>
<dbReference type="OrthoDB" id="5382279at2"/>
<name>A0A545AGF9_9ACTN</name>
<reference evidence="2 3" key="1">
    <citation type="submission" date="2019-07" db="EMBL/GenBank/DDBJ databases">
        <title>Cryptosporangium phraense sp. nov., isolated from plant litter.</title>
        <authorList>
            <person name="Suriyachadkun C."/>
        </authorList>
    </citation>
    <scope>NUCLEOTIDE SEQUENCE [LARGE SCALE GENOMIC DNA]</scope>
    <source>
        <strain evidence="2 3">A-T 5661</strain>
    </source>
</reference>
<evidence type="ECO:0008006" key="4">
    <source>
        <dbReference type="Google" id="ProtNLM"/>
    </source>
</evidence>
<organism evidence="2 3">
    <name type="scientific">Cryptosporangium phraense</name>
    <dbReference type="NCBI Taxonomy" id="2593070"/>
    <lineage>
        <taxon>Bacteria</taxon>
        <taxon>Bacillati</taxon>
        <taxon>Actinomycetota</taxon>
        <taxon>Actinomycetes</taxon>
        <taxon>Cryptosporangiales</taxon>
        <taxon>Cryptosporangiaceae</taxon>
        <taxon>Cryptosporangium</taxon>
    </lineage>
</organism>
<keyword evidence="3" id="KW-1185">Reference proteome</keyword>
<dbReference type="EMBL" id="VIRS01000042">
    <property type="protein sequence ID" value="TQS40403.1"/>
    <property type="molecule type" value="Genomic_DNA"/>
</dbReference>
<sequence>MSGMSPTAAEVSLRRVSLALITLGLLDLLPALVLVCAEPFSYGRVGPERARGVWEQLAALGSTAFAVMSLPLGAVILAGGIALLQRRARIFGVISANVAIVPLSCMFVASIPIGIWTMTVLARDDVRALFEQPGPTARKP</sequence>
<keyword evidence="1" id="KW-0472">Membrane</keyword>
<dbReference type="RefSeq" id="WP_142709247.1">
    <property type="nucleotide sequence ID" value="NZ_VIRS01000042.1"/>
</dbReference>
<protein>
    <recommendedName>
        <fullName evidence="4">DUF4345 domain-containing protein</fullName>
    </recommendedName>
</protein>